<proteinExistence type="predicted"/>
<keyword evidence="3" id="KW-0813">Transport</keyword>
<dbReference type="Proteomes" id="UP001177023">
    <property type="component" value="Unassembled WGS sequence"/>
</dbReference>
<sequence>MRLTDVLLTSLFTTLSLSIVINKDYDLVDEVIDDEPNCTRDTAIIDKLLNDTGYNKFRIPTDEGVRVIVEFWIQAIESINEITNDFEMDIYINEMWMDPALKFEHLNPCKQNLSLSYQVFDRLWTPNSCFINSKVAEIHDSPFKNVFLMLYPNGTVWVNYRTRVKGPCSLDLTLFPFNYNNQEVQMRWSTDAGGAVRKLVDIVLPDFDLVNILTEHVAEPYPAGMWDELHVVLTFERRYIWYFMQAYLPTYLTIFISWISFALGPRAIPARTMLGVNALLAMIFQFGNIMRNLPRVSYIKAIDVWMLASMTFIFASLVELAIVGFMVKDEMPGAKKKRKSLCVPKLVTPLLQLDHFETNNNGNLIRVDKRFMLPLDRTSGFTWRFYLPDLGSWPPEKIDKISSVLFPTAFAIFNIVYWTYYSYKKVQQALVH</sequence>
<evidence type="ECO:0000256" key="1">
    <source>
        <dbReference type="ARBA" id="ARBA00004141"/>
    </source>
</evidence>
<evidence type="ECO:0000313" key="15">
    <source>
        <dbReference type="EMBL" id="CAJ0577019.1"/>
    </source>
</evidence>
<dbReference type="Gene3D" id="1.20.58.390">
    <property type="entry name" value="Neurotransmitter-gated ion-channel transmembrane domain"/>
    <property type="match status" value="1"/>
</dbReference>
<name>A0AA36G5Z1_9BILA</name>
<dbReference type="InterPro" id="IPR006028">
    <property type="entry name" value="GABAA/Glycine_rcpt"/>
</dbReference>
<dbReference type="EMBL" id="CATQJA010002648">
    <property type="protein sequence ID" value="CAJ0577019.1"/>
    <property type="molecule type" value="Genomic_DNA"/>
</dbReference>
<dbReference type="InterPro" id="IPR006202">
    <property type="entry name" value="Neur_chan_lig-bd"/>
</dbReference>
<dbReference type="InterPro" id="IPR006201">
    <property type="entry name" value="Neur_channel"/>
</dbReference>
<evidence type="ECO:0000313" key="16">
    <source>
        <dbReference type="Proteomes" id="UP001177023"/>
    </source>
</evidence>
<dbReference type="GO" id="GO:0004888">
    <property type="term" value="F:transmembrane signaling receptor activity"/>
    <property type="evidence" value="ECO:0007669"/>
    <property type="project" value="InterPro"/>
</dbReference>
<dbReference type="GO" id="GO:0005886">
    <property type="term" value="C:plasma membrane"/>
    <property type="evidence" value="ECO:0007669"/>
    <property type="project" value="UniProtKB-SubCell"/>
</dbReference>
<feature type="non-terminal residue" evidence="15">
    <location>
        <position position="1"/>
    </location>
</feature>
<evidence type="ECO:0000256" key="2">
    <source>
        <dbReference type="ARBA" id="ARBA00004236"/>
    </source>
</evidence>
<keyword evidence="10" id="KW-0407">Ion channel</keyword>
<evidence type="ECO:0000256" key="10">
    <source>
        <dbReference type="ARBA" id="ARBA00023303"/>
    </source>
</evidence>
<keyword evidence="4" id="KW-1003">Cell membrane</keyword>
<evidence type="ECO:0000256" key="3">
    <source>
        <dbReference type="ARBA" id="ARBA00022448"/>
    </source>
</evidence>
<evidence type="ECO:0000256" key="9">
    <source>
        <dbReference type="ARBA" id="ARBA00023136"/>
    </source>
</evidence>
<keyword evidence="9 11" id="KW-0472">Membrane</keyword>
<feature type="domain" description="Neurotransmitter-gated ion-channel ligand-binding" evidence="13">
    <location>
        <begin position="42"/>
        <end position="238"/>
    </location>
</feature>
<evidence type="ECO:0000256" key="12">
    <source>
        <dbReference type="SAM" id="SignalP"/>
    </source>
</evidence>
<feature type="transmembrane region" description="Helical" evidence="11">
    <location>
        <begin position="305"/>
        <end position="327"/>
    </location>
</feature>
<comment type="caution">
    <text evidence="15">The sequence shown here is derived from an EMBL/GenBank/DDBJ whole genome shotgun (WGS) entry which is preliminary data.</text>
</comment>
<dbReference type="SUPFAM" id="SSF63712">
    <property type="entry name" value="Nicotinic receptor ligand binding domain-like"/>
    <property type="match status" value="1"/>
</dbReference>
<feature type="transmembrane region" description="Helical" evidence="11">
    <location>
        <begin position="239"/>
        <end position="261"/>
    </location>
</feature>
<dbReference type="InterPro" id="IPR036719">
    <property type="entry name" value="Neuro-gated_channel_TM_sf"/>
</dbReference>
<dbReference type="InterPro" id="IPR036734">
    <property type="entry name" value="Neur_chan_lig-bd_sf"/>
</dbReference>
<accession>A0AA36G5Z1</accession>
<dbReference type="PRINTS" id="PR00252">
    <property type="entry name" value="NRIONCHANNEL"/>
</dbReference>
<feature type="transmembrane region" description="Helical" evidence="11">
    <location>
        <begin position="273"/>
        <end position="293"/>
    </location>
</feature>
<keyword evidence="6 12" id="KW-0732">Signal</keyword>
<gene>
    <name evidence="15" type="ORF">MSPICULIGERA_LOCUS15299</name>
</gene>
<organism evidence="15 16">
    <name type="scientific">Mesorhabditis spiculigera</name>
    <dbReference type="NCBI Taxonomy" id="96644"/>
    <lineage>
        <taxon>Eukaryota</taxon>
        <taxon>Metazoa</taxon>
        <taxon>Ecdysozoa</taxon>
        <taxon>Nematoda</taxon>
        <taxon>Chromadorea</taxon>
        <taxon>Rhabditida</taxon>
        <taxon>Rhabditina</taxon>
        <taxon>Rhabditomorpha</taxon>
        <taxon>Rhabditoidea</taxon>
        <taxon>Rhabditidae</taxon>
        <taxon>Mesorhabditinae</taxon>
        <taxon>Mesorhabditis</taxon>
    </lineage>
</organism>
<evidence type="ECO:0000256" key="8">
    <source>
        <dbReference type="ARBA" id="ARBA00023065"/>
    </source>
</evidence>
<evidence type="ECO:0000256" key="5">
    <source>
        <dbReference type="ARBA" id="ARBA00022692"/>
    </source>
</evidence>
<comment type="subcellular location">
    <subcellularLocation>
        <location evidence="2">Cell membrane</location>
    </subcellularLocation>
    <subcellularLocation>
        <location evidence="1">Membrane</location>
        <topology evidence="1">Multi-pass membrane protein</topology>
    </subcellularLocation>
</comment>
<reference evidence="15" key="1">
    <citation type="submission" date="2023-06" db="EMBL/GenBank/DDBJ databases">
        <authorList>
            <person name="Delattre M."/>
        </authorList>
    </citation>
    <scope>NUCLEOTIDE SEQUENCE</scope>
    <source>
        <strain evidence="15">AF72</strain>
    </source>
</reference>
<evidence type="ECO:0000256" key="11">
    <source>
        <dbReference type="SAM" id="Phobius"/>
    </source>
</evidence>
<evidence type="ECO:0000259" key="14">
    <source>
        <dbReference type="Pfam" id="PF02932"/>
    </source>
</evidence>
<dbReference type="InterPro" id="IPR006029">
    <property type="entry name" value="Neurotrans-gated_channel_TM"/>
</dbReference>
<keyword evidence="7 11" id="KW-1133">Transmembrane helix</keyword>
<dbReference type="CDD" id="cd18990">
    <property type="entry name" value="LGIC_ECD_GABAAR"/>
    <property type="match status" value="1"/>
</dbReference>
<keyword evidence="8" id="KW-0406">Ion transport</keyword>
<protein>
    <submittedName>
        <fullName evidence="15">Uncharacterized protein</fullName>
    </submittedName>
</protein>
<feature type="domain" description="Neurotransmitter-gated ion-channel transmembrane" evidence="14">
    <location>
        <begin position="247"/>
        <end position="337"/>
    </location>
</feature>
<dbReference type="Gene3D" id="2.70.170.10">
    <property type="entry name" value="Neurotransmitter-gated ion-channel ligand-binding domain"/>
    <property type="match status" value="1"/>
</dbReference>
<evidence type="ECO:0000256" key="7">
    <source>
        <dbReference type="ARBA" id="ARBA00022989"/>
    </source>
</evidence>
<evidence type="ECO:0000259" key="13">
    <source>
        <dbReference type="Pfam" id="PF02931"/>
    </source>
</evidence>
<dbReference type="GO" id="GO:0005230">
    <property type="term" value="F:extracellular ligand-gated monoatomic ion channel activity"/>
    <property type="evidence" value="ECO:0007669"/>
    <property type="project" value="InterPro"/>
</dbReference>
<feature type="chain" id="PRO_5041258417" evidence="12">
    <location>
        <begin position="19"/>
        <end position="432"/>
    </location>
</feature>
<dbReference type="PANTHER" id="PTHR18945">
    <property type="entry name" value="NEUROTRANSMITTER GATED ION CHANNEL"/>
    <property type="match status" value="1"/>
</dbReference>
<dbReference type="PRINTS" id="PR00253">
    <property type="entry name" value="GABAARECEPTR"/>
</dbReference>
<evidence type="ECO:0000256" key="4">
    <source>
        <dbReference type="ARBA" id="ARBA00022475"/>
    </source>
</evidence>
<keyword evidence="5 11" id="KW-0812">Transmembrane</keyword>
<dbReference type="AlphaFoldDB" id="A0AA36G5Z1"/>
<dbReference type="SUPFAM" id="SSF90112">
    <property type="entry name" value="Neurotransmitter-gated ion-channel transmembrane pore"/>
    <property type="match status" value="1"/>
</dbReference>
<dbReference type="InterPro" id="IPR038050">
    <property type="entry name" value="Neuro_actylchol_rec"/>
</dbReference>
<dbReference type="Pfam" id="PF02931">
    <property type="entry name" value="Neur_chan_LBD"/>
    <property type="match status" value="1"/>
</dbReference>
<feature type="signal peptide" evidence="12">
    <location>
        <begin position="1"/>
        <end position="18"/>
    </location>
</feature>
<keyword evidence="16" id="KW-1185">Reference proteome</keyword>
<feature type="transmembrane region" description="Helical" evidence="11">
    <location>
        <begin position="404"/>
        <end position="423"/>
    </location>
</feature>
<dbReference type="CDD" id="cd19049">
    <property type="entry name" value="LGIC_TM_anion"/>
    <property type="match status" value="1"/>
</dbReference>
<evidence type="ECO:0000256" key="6">
    <source>
        <dbReference type="ARBA" id="ARBA00022729"/>
    </source>
</evidence>
<dbReference type="Pfam" id="PF02932">
    <property type="entry name" value="Neur_chan_memb"/>
    <property type="match status" value="1"/>
</dbReference>